<comment type="caution">
    <text evidence="12">The sequence shown here is derived from an EMBL/GenBank/DDBJ whole genome shotgun (WGS) entry which is preliminary data.</text>
</comment>
<dbReference type="UniPathway" id="UPA00340">
    <property type="reaction ID" value="UER00458"/>
</dbReference>
<dbReference type="EC" id="2.7.2.1" evidence="9"/>
<dbReference type="GO" id="GO:0000287">
    <property type="term" value="F:magnesium ion binding"/>
    <property type="evidence" value="ECO:0007669"/>
    <property type="project" value="UniProtKB-UniRule"/>
</dbReference>
<dbReference type="GO" id="GO:0006085">
    <property type="term" value="P:acetyl-CoA biosynthetic process"/>
    <property type="evidence" value="ECO:0007669"/>
    <property type="project" value="UniProtKB-UniRule"/>
</dbReference>
<organism evidence="12 13">
    <name type="scientific">Teichococcus coralli</name>
    <dbReference type="NCBI Taxonomy" id="2545983"/>
    <lineage>
        <taxon>Bacteria</taxon>
        <taxon>Pseudomonadati</taxon>
        <taxon>Pseudomonadota</taxon>
        <taxon>Alphaproteobacteria</taxon>
        <taxon>Acetobacterales</taxon>
        <taxon>Roseomonadaceae</taxon>
        <taxon>Roseomonas</taxon>
    </lineage>
</organism>
<feature type="region of interest" description="Disordered" evidence="11">
    <location>
        <begin position="41"/>
        <end position="62"/>
    </location>
</feature>
<dbReference type="PANTHER" id="PTHR21060">
    <property type="entry name" value="ACETATE KINASE"/>
    <property type="match status" value="1"/>
</dbReference>
<gene>
    <name evidence="9" type="primary">ackA</name>
    <name evidence="12" type="ORF">E0493_22170</name>
</gene>
<comment type="pathway">
    <text evidence="9">Metabolic intermediate biosynthesis; acetyl-CoA biosynthesis; acetyl-CoA from acetate: step 1/2.</text>
</comment>
<evidence type="ECO:0000256" key="1">
    <source>
        <dbReference type="ARBA" id="ARBA00008748"/>
    </source>
</evidence>
<keyword evidence="5 9" id="KW-0547">Nucleotide-binding</keyword>
<dbReference type="HAMAP" id="MF_00020">
    <property type="entry name" value="Acetate_kinase"/>
    <property type="match status" value="1"/>
</dbReference>
<dbReference type="InterPro" id="IPR043129">
    <property type="entry name" value="ATPase_NBD"/>
</dbReference>
<accession>A0A845BJ19</accession>
<evidence type="ECO:0000313" key="13">
    <source>
        <dbReference type="Proteomes" id="UP000460715"/>
    </source>
</evidence>
<dbReference type="SUPFAM" id="SSF53067">
    <property type="entry name" value="Actin-like ATPase domain"/>
    <property type="match status" value="2"/>
</dbReference>
<evidence type="ECO:0000256" key="2">
    <source>
        <dbReference type="ARBA" id="ARBA00022490"/>
    </source>
</evidence>
<feature type="site" description="Transition state stabilizer" evidence="9">
    <location>
        <position position="240"/>
    </location>
</feature>
<dbReference type="InterPro" id="IPR004372">
    <property type="entry name" value="Ac/propionate_kinase"/>
</dbReference>
<evidence type="ECO:0000256" key="10">
    <source>
        <dbReference type="RuleBase" id="RU003835"/>
    </source>
</evidence>
<dbReference type="PANTHER" id="PTHR21060:SF21">
    <property type="entry name" value="ACETATE KINASE"/>
    <property type="match status" value="1"/>
</dbReference>
<evidence type="ECO:0000256" key="6">
    <source>
        <dbReference type="ARBA" id="ARBA00022777"/>
    </source>
</evidence>
<keyword evidence="13" id="KW-1185">Reference proteome</keyword>
<keyword evidence="3 9" id="KW-0808">Transferase</keyword>
<dbReference type="Gene3D" id="3.30.420.40">
    <property type="match status" value="2"/>
</dbReference>
<dbReference type="InterPro" id="IPR023865">
    <property type="entry name" value="Aliphatic_acid_kinase_CS"/>
</dbReference>
<feature type="binding site" evidence="9">
    <location>
        <position position="377"/>
    </location>
    <ligand>
        <name>Mg(2+)</name>
        <dbReference type="ChEBI" id="CHEBI:18420"/>
    </ligand>
</feature>
<keyword evidence="4 9" id="KW-0479">Metal-binding</keyword>
<proteinExistence type="inferred from homology"/>
<evidence type="ECO:0000256" key="11">
    <source>
        <dbReference type="SAM" id="MobiDB-lite"/>
    </source>
</evidence>
<dbReference type="RefSeq" id="WP_160939463.1">
    <property type="nucleotide sequence ID" value="NZ_SNVJ01000040.1"/>
</dbReference>
<feature type="binding site" evidence="9">
    <location>
        <position position="12"/>
    </location>
    <ligand>
        <name>Mg(2+)</name>
        <dbReference type="ChEBI" id="CHEBI:18420"/>
    </ligand>
</feature>
<dbReference type="AlphaFoldDB" id="A0A845BJ19"/>
<feature type="binding site" evidence="9">
    <location>
        <begin position="326"/>
        <end position="330"/>
    </location>
    <ligand>
        <name>ATP</name>
        <dbReference type="ChEBI" id="CHEBI:30616"/>
    </ligand>
</feature>
<comment type="similarity">
    <text evidence="1 9 10">Belongs to the acetokinase family.</text>
</comment>
<evidence type="ECO:0000256" key="5">
    <source>
        <dbReference type="ARBA" id="ARBA00022741"/>
    </source>
</evidence>
<evidence type="ECO:0000256" key="4">
    <source>
        <dbReference type="ARBA" id="ARBA00022723"/>
    </source>
</evidence>
<reference evidence="12 13" key="1">
    <citation type="submission" date="2019-03" db="EMBL/GenBank/DDBJ databases">
        <title>Roseomonas sp. a novel Roseomonas species isolated from Sea whip Gorgonian.</title>
        <authorList>
            <person name="Li F."/>
            <person name="Pan X."/>
            <person name="Huang S."/>
            <person name="Li Z."/>
            <person name="Meng B."/>
        </authorList>
    </citation>
    <scope>NUCLEOTIDE SEQUENCE [LARGE SCALE GENOMIC DNA]</scope>
    <source>
        <strain evidence="12 13">M0104</strain>
    </source>
</reference>
<name>A0A845BJ19_9PROT</name>
<feature type="binding site" evidence="9">
    <location>
        <begin position="281"/>
        <end position="283"/>
    </location>
    <ligand>
        <name>ATP</name>
        <dbReference type="ChEBI" id="CHEBI:30616"/>
    </ligand>
</feature>
<comment type="subunit">
    <text evidence="9">Homodimer.</text>
</comment>
<protein>
    <recommendedName>
        <fullName evidence="9">Acetate kinase</fullName>
        <ecNumber evidence="9">2.7.2.1</ecNumber>
    </recommendedName>
    <alternativeName>
        <fullName evidence="9">Acetokinase</fullName>
    </alternativeName>
</protein>
<comment type="function">
    <text evidence="9">Catalyzes the formation of acetyl phosphate from acetate and ATP. Can also catalyze the reverse reaction.</text>
</comment>
<dbReference type="Pfam" id="PF00871">
    <property type="entry name" value="Acetate_kinase"/>
    <property type="match status" value="1"/>
</dbReference>
<sequence length="391" mass="41518">MSTDLSLFGVVNAGSSSLKFAIYEAESCLLSGQVEGIGVRPGSKARDAAGQPIPAPDVTRQPPATPAEALLMLLPWLRDRLGGRTVSALGHRVVHGGPQHARPERVTPALLEQLTVFESLAPLHQPHNLAPIRAVLERMPQLPQVACFDTAFHRSMPEVAQAFALPYAMTERGLRRYGFHGLSYEYIAGRLPELAPDIAAGRVIVAHLGNGASLCALQGGRSVATTMGFSALEGLPMGTRCGELDPAVVLFLLERGMSPAEIQDLLYRRSGMLGLSGLSSDFRDLLASPEPRARFALEVFVYRVARSVGSLAAALGGLDGLVFTAGVGENAAPVRAAVCEACRWLGVELDSEANAVHGPRISRPGSRAAAYVLPTDENLMIARHTRALVAT</sequence>
<evidence type="ECO:0000256" key="3">
    <source>
        <dbReference type="ARBA" id="ARBA00022679"/>
    </source>
</evidence>
<dbReference type="PIRSF" id="PIRSF000722">
    <property type="entry name" value="Acetate_prop_kin"/>
    <property type="match status" value="1"/>
</dbReference>
<feature type="site" description="Transition state stabilizer" evidence="9">
    <location>
        <position position="180"/>
    </location>
</feature>
<dbReference type="PROSITE" id="PS01076">
    <property type="entry name" value="ACETATE_KINASE_2"/>
    <property type="match status" value="1"/>
</dbReference>
<dbReference type="Proteomes" id="UP000460715">
    <property type="component" value="Unassembled WGS sequence"/>
</dbReference>
<dbReference type="PRINTS" id="PR00471">
    <property type="entry name" value="ACETATEKNASE"/>
</dbReference>
<comment type="cofactor">
    <cofactor evidence="9">
        <name>Mg(2+)</name>
        <dbReference type="ChEBI" id="CHEBI:18420"/>
    </cofactor>
    <cofactor evidence="9">
        <name>Mn(2+)</name>
        <dbReference type="ChEBI" id="CHEBI:29035"/>
    </cofactor>
    <text evidence="9">Mg(2+). Can also accept Mn(2+).</text>
</comment>
<evidence type="ECO:0000256" key="8">
    <source>
        <dbReference type="ARBA" id="ARBA00022842"/>
    </source>
</evidence>
<feature type="binding site" evidence="9">
    <location>
        <position position="92"/>
    </location>
    <ligand>
        <name>substrate</name>
    </ligand>
</feature>
<feature type="binding site" evidence="9">
    <location>
        <begin position="207"/>
        <end position="211"/>
    </location>
    <ligand>
        <name>ATP</name>
        <dbReference type="ChEBI" id="CHEBI:30616"/>
    </ligand>
</feature>
<dbReference type="GO" id="GO:0005829">
    <property type="term" value="C:cytosol"/>
    <property type="evidence" value="ECO:0007669"/>
    <property type="project" value="TreeGrafter"/>
</dbReference>
<keyword evidence="8 9" id="KW-0460">Magnesium</keyword>
<evidence type="ECO:0000313" key="12">
    <source>
        <dbReference type="EMBL" id="MXP66054.1"/>
    </source>
</evidence>
<comment type="catalytic activity">
    <reaction evidence="9">
        <text>acetate + ATP = acetyl phosphate + ADP</text>
        <dbReference type="Rhea" id="RHEA:11352"/>
        <dbReference type="ChEBI" id="CHEBI:22191"/>
        <dbReference type="ChEBI" id="CHEBI:30089"/>
        <dbReference type="ChEBI" id="CHEBI:30616"/>
        <dbReference type="ChEBI" id="CHEBI:456216"/>
        <dbReference type="EC" id="2.7.2.1"/>
    </reaction>
</comment>
<dbReference type="GO" id="GO:0005524">
    <property type="term" value="F:ATP binding"/>
    <property type="evidence" value="ECO:0007669"/>
    <property type="project" value="UniProtKB-KW"/>
</dbReference>
<dbReference type="OrthoDB" id="9802453at2"/>
<comment type="subcellular location">
    <subcellularLocation>
        <location evidence="9">Cytoplasm</location>
    </subcellularLocation>
</comment>
<evidence type="ECO:0000256" key="9">
    <source>
        <dbReference type="HAMAP-Rule" id="MF_00020"/>
    </source>
</evidence>
<keyword evidence="2 9" id="KW-0963">Cytoplasm</keyword>
<feature type="binding site" evidence="9">
    <location>
        <position position="19"/>
    </location>
    <ligand>
        <name>ATP</name>
        <dbReference type="ChEBI" id="CHEBI:30616"/>
    </ligand>
</feature>
<evidence type="ECO:0000256" key="7">
    <source>
        <dbReference type="ARBA" id="ARBA00022840"/>
    </source>
</evidence>
<feature type="active site" description="Proton donor/acceptor" evidence="9">
    <location>
        <position position="149"/>
    </location>
</feature>
<keyword evidence="6 9" id="KW-0418">Kinase</keyword>
<dbReference type="GO" id="GO:0006083">
    <property type="term" value="P:acetate metabolic process"/>
    <property type="evidence" value="ECO:0007669"/>
    <property type="project" value="TreeGrafter"/>
</dbReference>
<dbReference type="EMBL" id="SNVJ01000040">
    <property type="protein sequence ID" value="MXP66054.1"/>
    <property type="molecule type" value="Genomic_DNA"/>
</dbReference>
<dbReference type="GO" id="GO:0008776">
    <property type="term" value="F:acetate kinase activity"/>
    <property type="evidence" value="ECO:0007669"/>
    <property type="project" value="UniProtKB-UniRule"/>
</dbReference>
<dbReference type="InterPro" id="IPR000890">
    <property type="entry name" value="Aliphatic_acid_kin_short-chain"/>
</dbReference>
<keyword evidence="7 9" id="KW-0067">ATP-binding</keyword>
<dbReference type="NCBIfam" id="TIGR00016">
    <property type="entry name" value="ackA"/>
    <property type="match status" value="1"/>
</dbReference>